<feature type="signal peptide" evidence="2">
    <location>
        <begin position="1"/>
        <end position="19"/>
    </location>
</feature>
<dbReference type="PROSITE" id="PS51352">
    <property type="entry name" value="THIOREDOXIN_2"/>
    <property type="match status" value="1"/>
</dbReference>
<evidence type="ECO:0000313" key="4">
    <source>
        <dbReference type="EMBL" id="GBE60749.1"/>
    </source>
</evidence>
<organism evidence="4 5">
    <name type="scientific">Babesia ovata</name>
    <dbReference type="NCBI Taxonomy" id="189622"/>
    <lineage>
        <taxon>Eukaryota</taxon>
        <taxon>Sar</taxon>
        <taxon>Alveolata</taxon>
        <taxon>Apicomplexa</taxon>
        <taxon>Aconoidasida</taxon>
        <taxon>Piroplasmida</taxon>
        <taxon>Babesiidae</taxon>
        <taxon>Babesia</taxon>
    </lineage>
</organism>
<dbReference type="AlphaFoldDB" id="A0A2H6KCR4"/>
<dbReference type="PANTHER" id="PTHR45815">
    <property type="entry name" value="PROTEIN DISULFIDE-ISOMERASE A6"/>
    <property type="match status" value="1"/>
</dbReference>
<dbReference type="InterPro" id="IPR013766">
    <property type="entry name" value="Thioredoxin_domain"/>
</dbReference>
<gene>
    <name evidence="4" type="ORF">BOVATA_022420</name>
</gene>
<dbReference type="CDD" id="cd02961">
    <property type="entry name" value="PDI_a_family"/>
    <property type="match status" value="1"/>
</dbReference>
<evidence type="ECO:0000313" key="5">
    <source>
        <dbReference type="Proteomes" id="UP000236319"/>
    </source>
</evidence>
<keyword evidence="1" id="KW-0812">Transmembrane</keyword>
<dbReference type="RefSeq" id="XP_028866992.1">
    <property type="nucleotide sequence ID" value="XM_029011159.1"/>
</dbReference>
<keyword evidence="1" id="KW-0472">Membrane</keyword>
<dbReference type="PANTHER" id="PTHR45815:SF3">
    <property type="entry name" value="PROTEIN DISULFIDE-ISOMERASE A6"/>
    <property type="match status" value="1"/>
</dbReference>
<reference evidence="4 5" key="1">
    <citation type="journal article" date="2017" name="BMC Genomics">
        <title>Whole-genome assembly of Babesia ovata and comparative genomics between closely related pathogens.</title>
        <authorList>
            <person name="Yamagishi J."/>
            <person name="Asada M."/>
            <person name="Hakimi H."/>
            <person name="Tanaka T.Q."/>
            <person name="Sugimoto C."/>
            <person name="Kawazu S."/>
        </authorList>
    </citation>
    <scope>NUCLEOTIDE SEQUENCE [LARGE SCALE GENOMIC DNA]</scope>
    <source>
        <strain evidence="4 5">Miyake</strain>
    </source>
</reference>
<dbReference type="GO" id="GO:0005788">
    <property type="term" value="C:endoplasmic reticulum lumen"/>
    <property type="evidence" value="ECO:0007669"/>
    <property type="project" value="TreeGrafter"/>
</dbReference>
<dbReference type="Proteomes" id="UP000236319">
    <property type="component" value="Unassembled WGS sequence"/>
</dbReference>
<feature type="chain" id="PRO_5014134559" evidence="2">
    <location>
        <begin position="20"/>
        <end position="237"/>
    </location>
</feature>
<dbReference type="Pfam" id="PF00085">
    <property type="entry name" value="Thioredoxin"/>
    <property type="match status" value="1"/>
</dbReference>
<feature type="domain" description="Thioredoxin" evidence="3">
    <location>
        <begin position="8"/>
        <end position="154"/>
    </location>
</feature>
<protein>
    <submittedName>
        <fullName evidence="4">Disulfide-isomerase domain-containing protein</fullName>
    </submittedName>
</protein>
<evidence type="ECO:0000259" key="3">
    <source>
        <dbReference type="PROSITE" id="PS51352"/>
    </source>
</evidence>
<feature type="transmembrane region" description="Helical" evidence="1">
    <location>
        <begin position="193"/>
        <end position="217"/>
    </location>
</feature>
<dbReference type="GO" id="GO:0015035">
    <property type="term" value="F:protein-disulfide reductase activity"/>
    <property type="evidence" value="ECO:0007669"/>
    <property type="project" value="TreeGrafter"/>
</dbReference>
<keyword evidence="2" id="KW-0732">Signal</keyword>
<dbReference type="EMBL" id="BDSA01000002">
    <property type="protein sequence ID" value="GBE60749.1"/>
    <property type="molecule type" value="Genomic_DNA"/>
</dbReference>
<proteinExistence type="predicted"/>
<keyword evidence="4" id="KW-0413">Isomerase</keyword>
<keyword evidence="1" id="KW-1133">Transmembrane helix</keyword>
<dbReference type="GO" id="GO:0016853">
    <property type="term" value="F:isomerase activity"/>
    <property type="evidence" value="ECO:0007669"/>
    <property type="project" value="UniProtKB-KW"/>
</dbReference>
<dbReference type="InterPro" id="IPR036249">
    <property type="entry name" value="Thioredoxin-like_sf"/>
</dbReference>
<accession>A0A2H6KCR4</accession>
<dbReference type="SUPFAM" id="SSF52833">
    <property type="entry name" value="Thioredoxin-like"/>
    <property type="match status" value="1"/>
</dbReference>
<dbReference type="GO" id="GO:0034976">
    <property type="term" value="P:response to endoplasmic reticulum stress"/>
    <property type="evidence" value="ECO:0007669"/>
    <property type="project" value="TreeGrafter"/>
</dbReference>
<keyword evidence="5" id="KW-1185">Reference proteome</keyword>
<name>A0A2H6KCR4_9APIC</name>
<dbReference type="PRINTS" id="PR00421">
    <property type="entry name" value="THIOREDOXIN"/>
</dbReference>
<sequence length="237" mass="25663">MKAFSAIFACLAAALAVSAESVSDLHVETDASSVIQLTDSNFEKLTQATTGSTTGAFSSGNRSHTAGPWFVKFYAPWCSHCRHMAPAWERLARELKGVVNVADLDATRSPNVAKRFGIKGYPTLIFIDKGRMYVYKGGERTTERLAAFATSEYQKTISTAVPAPLTYLGVLVDFMITGVQEAQRIYDVAFRGFFVVSSFSLLLGLVIGMICCVILLSKPATPATVGKPTKISARKQD</sequence>
<dbReference type="VEuPathDB" id="PiroplasmaDB:BOVATA_022420"/>
<comment type="caution">
    <text evidence="4">The sequence shown here is derived from an EMBL/GenBank/DDBJ whole genome shotgun (WGS) entry which is preliminary data.</text>
</comment>
<dbReference type="OrthoDB" id="72053at2759"/>
<evidence type="ECO:0000256" key="1">
    <source>
        <dbReference type="SAM" id="Phobius"/>
    </source>
</evidence>
<evidence type="ECO:0000256" key="2">
    <source>
        <dbReference type="SAM" id="SignalP"/>
    </source>
</evidence>
<dbReference type="GeneID" id="39874519"/>
<dbReference type="Gene3D" id="3.40.30.10">
    <property type="entry name" value="Glutaredoxin"/>
    <property type="match status" value="1"/>
</dbReference>